<comment type="similarity">
    <text evidence="2">Belongs to the binding-protein-dependent transport system permease family. CysTW subfamily.</text>
</comment>
<organism evidence="10 11">
    <name type="scientific">Ferviditalea candida</name>
    <dbReference type="NCBI Taxonomy" id="3108399"/>
    <lineage>
        <taxon>Bacteria</taxon>
        <taxon>Bacillati</taxon>
        <taxon>Bacillota</taxon>
        <taxon>Bacilli</taxon>
        <taxon>Bacillales</taxon>
        <taxon>Paenibacillaceae</taxon>
        <taxon>Ferviditalea</taxon>
    </lineage>
</organism>
<proteinExistence type="inferred from homology"/>
<dbReference type="InterPro" id="IPR035906">
    <property type="entry name" value="MetI-like_sf"/>
</dbReference>
<evidence type="ECO:0000256" key="4">
    <source>
        <dbReference type="ARBA" id="ARBA00022475"/>
    </source>
</evidence>
<protein>
    <submittedName>
        <fullName evidence="10">ABC transporter permease</fullName>
    </submittedName>
</protein>
<keyword evidence="4" id="KW-1003">Cell membrane</keyword>
<feature type="transmembrane region" description="Helical" evidence="8">
    <location>
        <begin position="124"/>
        <end position="143"/>
    </location>
</feature>
<keyword evidence="5 8" id="KW-0812">Transmembrane</keyword>
<dbReference type="Proteomes" id="UP001310386">
    <property type="component" value="Unassembled WGS sequence"/>
</dbReference>
<evidence type="ECO:0000256" key="1">
    <source>
        <dbReference type="ARBA" id="ARBA00004651"/>
    </source>
</evidence>
<feature type="transmembrane region" description="Helical" evidence="8">
    <location>
        <begin position="31"/>
        <end position="55"/>
    </location>
</feature>
<name>A0ABU5ZGD0_9BACL</name>
<dbReference type="Gene3D" id="1.10.3720.10">
    <property type="entry name" value="MetI-like"/>
    <property type="match status" value="1"/>
</dbReference>
<dbReference type="CDD" id="cd06261">
    <property type="entry name" value="TM_PBP2"/>
    <property type="match status" value="1"/>
</dbReference>
<sequence length="310" mass="35287">MEPSANAASVSVQESDLARPPFKRRRLNPRLLILLIPPVIWLSTFLFVPYIILFLNSFWKVDFGTIVHEFTLNNYTKFFTNKLYYGTLLKTLNIAFWVTLFSLLLSYPLAYFINFKLKKNKQLIYTLVIIPLWVSYLVRAYAWKIVLGQDGLLNNLLLSLGLIHKPLEIFLYSQYSVILALTHIYTPWVLMSIYTSLEHIPKNLIEASKDLGANRFSTFFRIVFPLSLPGVIAGSTFAFVLTMGDFLTPQLLGGTSSMMISNVVYSLFGVANNWPLGSTIGIITLILVIGLLELTHRLEKKTSSFENKGR</sequence>
<dbReference type="PANTHER" id="PTHR42929:SF1">
    <property type="entry name" value="INNER MEMBRANE ABC TRANSPORTER PERMEASE PROTEIN YDCU-RELATED"/>
    <property type="match status" value="1"/>
</dbReference>
<reference evidence="10" key="1">
    <citation type="submission" date="2023-12" db="EMBL/GenBank/DDBJ databases">
        <title>Fervidustalea candida gen. nov., sp. nov., a novel member of the family Paenibacillaceae isolated from a geothermal area.</title>
        <authorList>
            <person name="Li W.-J."/>
            <person name="Jiao J.-Y."/>
            <person name="Chen Y."/>
        </authorList>
    </citation>
    <scope>NUCLEOTIDE SEQUENCE</scope>
    <source>
        <strain evidence="10">SYSU GA230002</strain>
    </source>
</reference>
<dbReference type="InterPro" id="IPR000515">
    <property type="entry name" value="MetI-like"/>
</dbReference>
<evidence type="ECO:0000256" key="6">
    <source>
        <dbReference type="ARBA" id="ARBA00022989"/>
    </source>
</evidence>
<dbReference type="RefSeq" id="WP_371753680.1">
    <property type="nucleotide sequence ID" value="NZ_JAYJLD010000008.1"/>
</dbReference>
<comment type="caution">
    <text evidence="10">The sequence shown here is derived from an EMBL/GenBank/DDBJ whole genome shotgun (WGS) entry which is preliminary data.</text>
</comment>
<dbReference type="PROSITE" id="PS50928">
    <property type="entry name" value="ABC_TM1"/>
    <property type="match status" value="1"/>
</dbReference>
<feature type="transmembrane region" description="Helical" evidence="8">
    <location>
        <begin position="94"/>
        <end position="112"/>
    </location>
</feature>
<evidence type="ECO:0000256" key="8">
    <source>
        <dbReference type="RuleBase" id="RU363032"/>
    </source>
</evidence>
<dbReference type="Pfam" id="PF00528">
    <property type="entry name" value="BPD_transp_1"/>
    <property type="match status" value="1"/>
</dbReference>
<keyword evidence="7 8" id="KW-0472">Membrane</keyword>
<evidence type="ECO:0000313" key="11">
    <source>
        <dbReference type="Proteomes" id="UP001310386"/>
    </source>
</evidence>
<dbReference type="PANTHER" id="PTHR42929">
    <property type="entry name" value="INNER MEMBRANE ABC TRANSPORTER PERMEASE PROTEIN YDCU-RELATED-RELATED"/>
    <property type="match status" value="1"/>
</dbReference>
<evidence type="ECO:0000256" key="2">
    <source>
        <dbReference type="ARBA" id="ARBA00007069"/>
    </source>
</evidence>
<dbReference type="EMBL" id="JAYJLD010000008">
    <property type="protein sequence ID" value="MEB3101563.1"/>
    <property type="molecule type" value="Genomic_DNA"/>
</dbReference>
<evidence type="ECO:0000256" key="5">
    <source>
        <dbReference type="ARBA" id="ARBA00022692"/>
    </source>
</evidence>
<feature type="transmembrane region" description="Helical" evidence="8">
    <location>
        <begin position="175"/>
        <end position="197"/>
    </location>
</feature>
<comment type="subcellular location">
    <subcellularLocation>
        <location evidence="1 8">Cell membrane</location>
        <topology evidence="1 8">Multi-pass membrane protein</topology>
    </subcellularLocation>
</comment>
<accession>A0ABU5ZGD0</accession>
<dbReference type="SUPFAM" id="SSF161098">
    <property type="entry name" value="MetI-like"/>
    <property type="match status" value="1"/>
</dbReference>
<evidence type="ECO:0000256" key="3">
    <source>
        <dbReference type="ARBA" id="ARBA00022448"/>
    </source>
</evidence>
<evidence type="ECO:0000259" key="9">
    <source>
        <dbReference type="PROSITE" id="PS50928"/>
    </source>
</evidence>
<evidence type="ECO:0000313" key="10">
    <source>
        <dbReference type="EMBL" id="MEB3101563.1"/>
    </source>
</evidence>
<keyword evidence="6 8" id="KW-1133">Transmembrane helix</keyword>
<gene>
    <name evidence="10" type="ORF">VF724_07795</name>
</gene>
<evidence type="ECO:0000256" key="7">
    <source>
        <dbReference type="ARBA" id="ARBA00023136"/>
    </source>
</evidence>
<keyword evidence="3 8" id="KW-0813">Transport</keyword>
<feature type="transmembrane region" description="Helical" evidence="8">
    <location>
        <begin position="218"/>
        <end position="243"/>
    </location>
</feature>
<feature type="transmembrane region" description="Helical" evidence="8">
    <location>
        <begin position="263"/>
        <end position="292"/>
    </location>
</feature>
<feature type="domain" description="ABC transmembrane type-1" evidence="9">
    <location>
        <begin position="88"/>
        <end position="295"/>
    </location>
</feature>
<keyword evidence="11" id="KW-1185">Reference proteome</keyword>